<dbReference type="GO" id="GO:0008897">
    <property type="term" value="F:holo-[acyl-carrier-protein] synthase activity"/>
    <property type="evidence" value="ECO:0007669"/>
    <property type="project" value="UniProtKB-UniRule"/>
</dbReference>
<accession>A0A1E5IJI7</accession>
<dbReference type="InterPro" id="IPR004568">
    <property type="entry name" value="Ppantetheine-prot_Trfase_dom"/>
</dbReference>
<dbReference type="NCBIfam" id="TIGR00556">
    <property type="entry name" value="pantethn_trn"/>
    <property type="match status" value="1"/>
</dbReference>
<evidence type="ECO:0000313" key="10">
    <source>
        <dbReference type="EMBL" id="OEG70659.1"/>
    </source>
</evidence>
<organism evidence="10 11">
    <name type="scientific">Endomicrobium trichonymphae</name>
    <dbReference type="NCBI Taxonomy" id="1408204"/>
    <lineage>
        <taxon>Bacteria</taxon>
        <taxon>Pseudomonadati</taxon>
        <taxon>Elusimicrobiota</taxon>
        <taxon>Endomicrobiia</taxon>
        <taxon>Endomicrobiales</taxon>
        <taxon>Endomicrobiaceae</taxon>
        <taxon>Candidatus Endomicrobiellum</taxon>
    </lineage>
</organism>
<comment type="similarity">
    <text evidence="8">Belongs to the P-Pant transferase superfamily. AcpS family.</text>
</comment>
<proteinExistence type="inferred from homology"/>
<comment type="catalytic activity">
    <reaction evidence="8">
        <text>apo-[ACP] + CoA = holo-[ACP] + adenosine 3',5'-bisphosphate + H(+)</text>
        <dbReference type="Rhea" id="RHEA:12068"/>
        <dbReference type="Rhea" id="RHEA-COMP:9685"/>
        <dbReference type="Rhea" id="RHEA-COMP:9690"/>
        <dbReference type="ChEBI" id="CHEBI:15378"/>
        <dbReference type="ChEBI" id="CHEBI:29999"/>
        <dbReference type="ChEBI" id="CHEBI:57287"/>
        <dbReference type="ChEBI" id="CHEBI:58343"/>
        <dbReference type="ChEBI" id="CHEBI:64479"/>
        <dbReference type="EC" id="2.7.8.7"/>
    </reaction>
</comment>
<dbReference type="GO" id="GO:0005737">
    <property type="term" value="C:cytoplasm"/>
    <property type="evidence" value="ECO:0007669"/>
    <property type="project" value="UniProtKB-SubCell"/>
</dbReference>
<dbReference type="InterPro" id="IPR008278">
    <property type="entry name" value="4-PPantetheinyl_Trfase_dom"/>
</dbReference>
<feature type="binding site" evidence="8">
    <location>
        <position position="6"/>
    </location>
    <ligand>
        <name>Mg(2+)</name>
        <dbReference type="ChEBI" id="CHEBI:18420"/>
    </ligand>
</feature>
<keyword evidence="8" id="KW-0963">Cytoplasm</keyword>
<evidence type="ECO:0000256" key="6">
    <source>
        <dbReference type="ARBA" id="ARBA00023098"/>
    </source>
</evidence>
<keyword evidence="4 8" id="KW-0276">Fatty acid metabolism</keyword>
<keyword evidence="2 8" id="KW-0808">Transferase</keyword>
<dbReference type="InterPro" id="IPR037143">
    <property type="entry name" value="4-PPantetheinyl_Trfase_dom_sf"/>
</dbReference>
<dbReference type="EC" id="2.7.8.7" evidence="8"/>
<evidence type="ECO:0000259" key="9">
    <source>
        <dbReference type="Pfam" id="PF01648"/>
    </source>
</evidence>
<dbReference type="Gene3D" id="3.90.470.20">
    <property type="entry name" value="4'-phosphopantetheinyl transferase domain"/>
    <property type="match status" value="1"/>
</dbReference>
<keyword evidence="7 8" id="KW-0275">Fatty acid biosynthesis</keyword>
<dbReference type="Pfam" id="PF01648">
    <property type="entry name" value="ACPS"/>
    <property type="match status" value="1"/>
</dbReference>
<comment type="caution">
    <text evidence="10">The sequence shown here is derived from an EMBL/GenBank/DDBJ whole genome shotgun (WGS) entry which is preliminary data.</text>
</comment>
<keyword evidence="3 8" id="KW-0479">Metal-binding</keyword>
<comment type="cofactor">
    <cofactor evidence="8">
        <name>Mg(2+)</name>
        <dbReference type="ChEBI" id="CHEBI:18420"/>
    </cofactor>
</comment>
<evidence type="ECO:0000256" key="2">
    <source>
        <dbReference type="ARBA" id="ARBA00022679"/>
    </source>
</evidence>
<dbReference type="Proteomes" id="UP000095237">
    <property type="component" value="Unassembled WGS sequence"/>
</dbReference>
<keyword evidence="1 8" id="KW-0444">Lipid biosynthesis</keyword>
<evidence type="ECO:0000256" key="4">
    <source>
        <dbReference type="ARBA" id="ARBA00022832"/>
    </source>
</evidence>
<evidence type="ECO:0000256" key="3">
    <source>
        <dbReference type="ARBA" id="ARBA00022723"/>
    </source>
</evidence>
<evidence type="ECO:0000256" key="8">
    <source>
        <dbReference type="HAMAP-Rule" id="MF_00101"/>
    </source>
</evidence>
<name>A0A1E5IJI7_ENDTX</name>
<feature type="domain" description="4'-phosphopantetheinyl transferase" evidence="9">
    <location>
        <begin position="3"/>
        <end position="107"/>
    </location>
</feature>
<evidence type="ECO:0000256" key="5">
    <source>
        <dbReference type="ARBA" id="ARBA00022842"/>
    </source>
</evidence>
<comment type="function">
    <text evidence="8">Transfers the 4'-phosphopantetheine moiety from coenzyme A to a Ser of acyl-carrier-protein.</text>
</comment>
<comment type="subcellular location">
    <subcellularLocation>
        <location evidence="8">Cytoplasm</location>
    </subcellularLocation>
</comment>
<keyword evidence="6 8" id="KW-0443">Lipid metabolism</keyword>
<dbReference type="HAMAP" id="MF_00101">
    <property type="entry name" value="AcpS"/>
    <property type="match status" value="1"/>
</dbReference>
<keyword evidence="5 8" id="KW-0460">Magnesium</keyword>
<sequence>MNIGIDIEEVERFVKYVKDKKFLERIFAKEEISYSIPRKNVAQCLAARFAAKEAVWKALSTRNKFTVTDISIRNTKDGKPQVYIKNKKYKGIDISLSHTDKYVAAVAIVF</sequence>
<dbReference type="GO" id="GO:0006633">
    <property type="term" value="P:fatty acid biosynthetic process"/>
    <property type="evidence" value="ECO:0007669"/>
    <property type="project" value="UniProtKB-UniRule"/>
</dbReference>
<dbReference type="GO" id="GO:0000287">
    <property type="term" value="F:magnesium ion binding"/>
    <property type="evidence" value="ECO:0007669"/>
    <property type="project" value="UniProtKB-UniRule"/>
</dbReference>
<dbReference type="SUPFAM" id="SSF56214">
    <property type="entry name" value="4'-phosphopantetheinyl transferase"/>
    <property type="match status" value="1"/>
</dbReference>
<dbReference type="InterPro" id="IPR002582">
    <property type="entry name" value="ACPS"/>
</dbReference>
<evidence type="ECO:0000256" key="7">
    <source>
        <dbReference type="ARBA" id="ARBA00023160"/>
    </source>
</evidence>
<reference evidence="10 11" key="1">
    <citation type="submission" date="2015-11" db="EMBL/GenBank/DDBJ databases">
        <title>Evidence for parallel genomic evolution in an endosymbiosis of termite gut flagellates.</title>
        <authorList>
            <person name="Zheng H."/>
        </authorList>
    </citation>
    <scope>NUCLEOTIDE SEQUENCE [LARGE SCALE GENOMIC DNA]</scope>
    <source>
        <strain evidence="10 11">CET450</strain>
    </source>
</reference>
<dbReference type="AlphaFoldDB" id="A0A1E5IJI7"/>
<dbReference type="NCBIfam" id="TIGR00516">
    <property type="entry name" value="acpS"/>
    <property type="match status" value="1"/>
</dbReference>
<dbReference type="EMBL" id="LNVX01000291">
    <property type="protein sequence ID" value="OEG70659.1"/>
    <property type="molecule type" value="Genomic_DNA"/>
</dbReference>
<protein>
    <recommendedName>
        <fullName evidence="8">Holo-[acyl-carrier-protein] synthase</fullName>
        <shortName evidence="8">Holo-ACP synthase</shortName>
        <ecNumber evidence="8">2.7.8.7</ecNumber>
    </recommendedName>
    <alternativeName>
        <fullName evidence="8">4'-phosphopantetheinyl transferase AcpS</fullName>
    </alternativeName>
</protein>
<keyword evidence="11" id="KW-1185">Reference proteome</keyword>
<evidence type="ECO:0000256" key="1">
    <source>
        <dbReference type="ARBA" id="ARBA00022516"/>
    </source>
</evidence>
<evidence type="ECO:0000313" key="11">
    <source>
        <dbReference type="Proteomes" id="UP000095237"/>
    </source>
</evidence>
<gene>
    <name evidence="8" type="primary">acpS</name>
    <name evidence="10" type="ORF">ATZ36_16900</name>
</gene>
<feature type="binding site" evidence="8">
    <location>
        <position position="53"/>
    </location>
    <ligand>
        <name>Mg(2+)</name>
        <dbReference type="ChEBI" id="CHEBI:18420"/>
    </ligand>
</feature>